<dbReference type="EMBL" id="CVRI01000075">
    <property type="protein sequence ID" value="CRL08545.1"/>
    <property type="molecule type" value="Genomic_DNA"/>
</dbReference>
<protein>
    <submittedName>
        <fullName evidence="1">CLUMA_CG021428, isoform A</fullName>
    </submittedName>
</protein>
<name>A0A1J1JBT7_9DIPT</name>
<evidence type="ECO:0000313" key="2">
    <source>
        <dbReference type="Proteomes" id="UP000183832"/>
    </source>
</evidence>
<gene>
    <name evidence="1" type="ORF">CLUMA_CG021428</name>
</gene>
<accession>A0A1J1JBT7</accession>
<keyword evidence="2" id="KW-1185">Reference proteome</keyword>
<reference evidence="1 2" key="1">
    <citation type="submission" date="2015-04" db="EMBL/GenBank/DDBJ databases">
        <authorList>
            <person name="Syromyatnikov M.Y."/>
            <person name="Popov V.N."/>
        </authorList>
    </citation>
    <scope>NUCLEOTIDE SEQUENCE [LARGE SCALE GENOMIC DNA]</scope>
</reference>
<sequence length="79" mass="8768">MLGISKEFCSRFQARNVISRGCYVYRKFTTLASEFCVNRSEEPCGTKVTPVGIQDGVNPIIITFATSIANATQSLFLRN</sequence>
<proteinExistence type="predicted"/>
<evidence type="ECO:0000313" key="1">
    <source>
        <dbReference type="EMBL" id="CRL08545.1"/>
    </source>
</evidence>
<dbReference type="AlphaFoldDB" id="A0A1J1JBT7"/>
<dbReference type="Proteomes" id="UP000183832">
    <property type="component" value="Unassembled WGS sequence"/>
</dbReference>
<organism evidence="1 2">
    <name type="scientific">Clunio marinus</name>
    <dbReference type="NCBI Taxonomy" id="568069"/>
    <lineage>
        <taxon>Eukaryota</taxon>
        <taxon>Metazoa</taxon>
        <taxon>Ecdysozoa</taxon>
        <taxon>Arthropoda</taxon>
        <taxon>Hexapoda</taxon>
        <taxon>Insecta</taxon>
        <taxon>Pterygota</taxon>
        <taxon>Neoptera</taxon>
        <taxon>Endopterygota</taxon>
        <taxon>Diptera</taxon>
        <taxon>Nematocera</taxon>
        <taxon>Chironomoidea</taxon>
        <taxon>Chironomidae</taxon>
        <taxon>Clunio</taxon>
    </lineage>
</organism>